<accession>A0AAJ0EED3</accession>
<sequence>MIKLHWFTVHGVYLLTQLALLIAGFAAFVSMPLKFDHPMPPGVPWGSVVLSSFSLFVNGIIFTAIFSSQRPNPLMTDESRMNVRRVILLVSALFAAGFAAADGAFAVSFRKYGTTGPEQAASGVAGVASFVALAALVVDIWKICVDASEARSAELFDREQLDDVEPYTDG</sequence>
<comment type="caution">
    <text evidence="2">The sequence shown here is derived from an EMBL/GenBank/DDBJ whole genome shotgun (WGS) entry which is preliminary data.</text>
</comment>
<keyword evidence="3" id="KW-1185">Reference proteome</keyword>
<dbReference type="RefSeq" id="XP_060444511.1">
    <property type="nucleotide sequence ID" value="XM_060592566.1"/>
</dbReference>
<feature type="transmembrane region" description="Helical" evidence="1">
    <location>
        <begin position="12"/>
        <end position="33"/>
    </location>
</feature>
<dbReference type="GeneID" id="85477428"/>
<dbReference type="Proteomes" id="UP001243989">
    <property type="component" value="Unassembled WGS sequence"/>
</dbReference>
<reference evidence="2" key="1">
    <citation type="submission" date="2021-06" db="EMBL/GenBank/DDBJ databases">
        <title>Comparative genomics, transcriptomics and evolutionary studies reveal genomic signatures of adaptation to plant cell wall in hemibiotrophic fungi.</title>
        <authorList>
            <consortium name="DOE Joint Genome Institute"/>
            <person name="Baroncelli R."/>
            <person name="Diaz J.F."/>
            <person name="Benocci T."/>
            <person name="Peng M."/>
            <person name="Battaglia E."/>
            <person name="Haridas S."/>
            <person name="Andreopoulos W."/>
            <person name="Labutti K."/>
            <person name="Pangilinan J."/>
            <person name="Floch G.L."/>
            <person name="Makela M.R."/>
            <person name="Henrissat B."/>
            <person name="Grigoriev I.V."/>
            <person name="Crouch J.A."/>
            <person name="De Vries R.P."/>
            <person name="Sukno S.A."/>
            <person name="Thon M.R."/>
        </authorList>
    </citation>
    <scope>NUCLEOTIDE SEQUENCE</scope>
    <source>
        <strain evidence="2">CBS 102054</strain>
    </source>
</reference>
<protein>
    <submittedName>
        <fullName evidence="2">Uncharacterized protein</fullName>
    </submittedName>
</protein>
<evidence type="ECO:0000313" key="3">
    <source>
        <dbReference type="Proteomes" id="UP001243989"/>
    </source>
</evidence>
<evidence type="ECO:0000256" key="1">
    <source>
        <dbReference type="SAM" id="Phobius"/>
    </source>
</evidence>
<feature type="transmembrane region" description="Helical" evidence="1">
    <location>
        <begin position="45"/>
        <end position="66"/>
    </location>
</feature>
<dbReference type="EMBL" id="JAHMHQ010000012">
    <property type="protein sequence ID" value="KAK1635904.1"/>
    <property type="molecule type" value="Genomic_DNA"/>
</dbReference>
<feature type="transmembrane region" description="Helical" evidence="1">
    <location>
        <begin position="120"/>
        <end position="141"/>
    </location>
</feature>
<dbReference type="AlphaFoldDB" id="A0AAJ0EED3"/>
<keyword evidence="1" id="KW-0812">Transmembrane</keyword>
<keyword evidence="1" id="KW-0472">Membrane</keyword>
<organism evidence="2 3">
    <name type="scientific">Colletotrichum phormii</name>
    <dbReference type="NCBI Taxonomy" id="359342"/>
    <lineage>
        <taxon>Eukaryota</taxon>
        <taxon>Fungi</taxon>
        <taxon>Dikarya</taxon>
        <taxon>Ascomycota</taxon>
        <taxon>Pezizomycotina</taxon>
        <taxon>Sordariomycetes</taxon>
        <taxon>Hypocreomycetidae</taxon>
        <taxon>Glomerellales</taxon>
        <taxon>Glomerellaceae</taxon>
        <taxon>Colletotrichum</taxon>
        <taxon>Colletotrichum acutatum species complex</taxon>
    </lineage>
</organism>
<evidence type="ECO:0000313" key="2">
    <source>
        <dbReference type="EMBL" id="KAK1635904.1"/>
    </source>
</evidence>
<keyword evidence="1" id="KW-1133">Transmembrane helix</keyword>
<gene>
    <name evidence="2" type="ORF">BDP81DRAFT_450736</name>
</gene>
<feature type="transmembrane region" description="Helical" evidence="1">
    <location>
        <begin position="86"/>
        <end position="108"/>
    </location>
</feature>
<name>A0AAJ0EED3_9PEZI</name>
<proteinExistence type="predicted"/>